<gene>
    <name evidence="2" type="ORF">SEVIR_6G147320v2</name>
</gene>
<dbReference type="OMA" id="ANEICRS"/>
<dbReference type="PANTHER" id="PTHR11697:SF230">
    <property type="entry name" value="ZINC FINGER, MYM DOMAIN CONTAINING 1"/>
    <property type="match status" value="1"/>
</dbReference>
<dbReference type="InterPro" id="IPR055298">
    <property type="entry name" value="AtLOH3-like"/>
</dbReference>
<dbReference type="Proteomes" id="UP000298652">
    <property type="component" value="Chromosome 6"/>
</dbReference>
<sequence>MMREIMEITEQLGQALQKKIQDIVINDIRLVQSTKVLLEQMRLDDGWETFICKVVEFCVGHGVDIPNMEGTYIMHGDRARRQPDHFTNECYFRVEIFRATIDTQLAELNLKFNEKVLGLLSISVTLIPKIDLHLSVLCKMVEKYYPADFNQQERLRLENQMNDFIVDVSNSELLKNIATIAELCRCLVETGRHNTFTMIDRLLRLLLILPVSTASAERAFSILKITETRLRNKMEDEFLANSLVVHIEGEIAGEYSHEDIIADF</sequence>
<name>A0A4U6U7J1_SETVI</name>
<dbReference type="InterPro" id="IPR012337">
    <property type="entry name" value="RNaseH-like_sf"/>
</dbReference>
<accession>A0A4U6U7J1</accession>
<dbReference type="Pfam" id="PF05699">
    <property type="entry name" value="Dimer_Tnp_hAT"/>
    <property type="match status" value="1"/>
</dbReference>
<proteinExistence type="predicted"/>
<evidence type="ECO:0000259" key="1">
    <source>
        <dbReference type="Pfam" id="PF05699"/>
    </source>
</evidence>
<organism evidence="2 3">
    <name type="scientific">Setaria viridis</name>
    <name type="common">Green bristlegrass</name>
    <name type="synonym">Setaria italica subsp. viridis</name>
    <dbReference type="NCBI Taxonomy" id="4556"/>
    <lineage>
        <taxon>Eukaryota</taxon>
        <taxon>Viridiplantae</taxon>
        <taxon>Streptophyta</taxon>
        <taxon>Embryophyta</taxon>
        <taxon>Tracheophyta</taxon>
        <taxon>Spermatophyta</taxon>
        <taxon>Magnoliopsida</taxon>
        <taxon>Liliopsida</taxon>
        <taxon>Poales</taxon>
        <taxon>Poaceae</taxon>
        <taxon>PACMAD clade</taxon>
        <taxon>Panicoideae</taxon>
        <taxon>Panicodae</taxon>
        <taxon>Paniceae</taxon>
        <taxon>Cenchrinae</taxon>
        <taxon>Setaria</taxon>
    </lineage>
</organism>
<dbReference type="Gramene" id="TKW10214">
    <property type="protein sequence ID" value="TKW10214"/>
    <property type="gene ID" value="SEVIR_6G147320v2"/>
</dbReference>
<evidence type="ECO:0000313" key="2">
    <source>
        <dbReference type="EMBL" id="TKW10214.1"/>
    </source>
</evidence>
<dbReference type="GO" id="GO:0046983">
    <property type="term" value="F:protein dimerization activity"/>
    <property type="evidence" value="ECO:0007669"/>
    <property type="project" value="InterPro"/>
</dbReference>
<protein>
    <recommendedName>
        <fullName evidence="1">HAT C-terminal dimerisation domain-containing protein</fullName>
    </recommendedName>
</protein>
<dbReference type="SUPFAM" id="SSF53098">
    <property type="entry name" value="Ribonuclease H-like"/>
    <property type="match status" value="1"/>
</dbReference>
<dbReference type="AlphaFoldDB" id="A0A4U6U7J1"/>
<dbReference type="InterPro" id="IPR008906">
    <property type="entry name" value="HATC_C_dom"/>
</dbReference>
<keyword evidence="3" id="KW-1185">Reference proteome</keyword>
<dbReference type="PANTHER" id="PTHR11697">
    <property type="entry name" value="GENERAL TRANSCRIPTION FACTOR 2-RELATED ZINC FINGER PROTEIN"/>
    <property type="match status" value="1"/>
</dbReference>
<reference evidence="2" key="1">
    <citation type="submission" date="2019-03" db="EMBL/GenBank/DDBJ databases">
        <title>WGS assembly of Setaria viridis.</title>
        <authorList>
            <person name="Huang P."/>
            <person name="Jenkins J."/>
            <person name="Grimwood J."/>
            <person name="Barry K."/>
            <person name="Healey A."/>
            <person name="Mamidi S."/>
            <person name="Sreedasyam A."/>
            <person name="Shu S."/>
            <person name="Feldman M."/>
            <person name="Wu J."/>
            <person name="Yu Y."/>
            <person name="Chen C."/>
            <person name="Johnson J."/>
            <person name="Rokhsar D."/>
            <person name="Baxter I."/>
            <person name="Schmutz J."/>
            <person name="Brutnell T."/>
            <person name="Kellogg E."/>
        </authorList>
    </citation>
    <scope>NUCLEOTIDE SEQUENCE [LARGE SCALE GENOMIC DNA]</scope>
</reference>
<dbReference type="EMBL" id="CM016557">
    <property type="protein sequence ID" value="TKW10214.1"/>
    <property type="molecule type" value="Genomic_DNA"/>
</dbReference>
<evidence type="ECO:0000313" key="3">
    <source>
        <dbReference type="Proteomes" id="UP000298652"/>
    </source>
</evidence>
<feature type="domain" description="HAT C-terminal dimerisation" evidence="1">
    <location>
        <begin position="192"/>
        <end position="245"/>
    </location>
</feature>